<dbReference type="PANTHER" id="PTHR35149">
    <property type="entry name" value="SLL5132 PROTEIN"/>
    <property type="match status" value="1"/>
</dbReference>
<dbReference type="OrthoDB" id="9798761at2"/>
<organism evidence="3 4">
    <name type="scientific">Pontibacter ummariensis</name>
    <dbReference type="NCBI Taxonomy" id="1610492"/>
    <lineage>
        <taxon>Bacteria</taxon>
        <taxon>Pseudomonadati</taxon>
        <taxon>Bacteroidota</taxon>
        <taxon>Cytophagia</taxon>
        <taxon>Cytophagales</taxon>
        <taxon>Hymenobacteraceae</taxon>
        <taxon>Pontibacter</taxon>
    </lineage>
</organism>
<evidence type="ECO:0000259" key="1">
    <source>
        <dbReference type="Pfam" id="PF03235"/>
    </source>
</evidence>
<reference evidence="4" key="1">
    <citation type="submission" date="2017-06" db="EMBL/GenBank/DDBJ databases">
        <authorList>
            <person name="Varghese N."/>
            <person name="Submissions S."/>
        </authorList>
    </citation>
    <scope>NUCLEOTIDE SEQUENCE [LARGE SCALE GENOMIC DNA]</scope>
    <source>
        <strain evidence="4">NKM1</strain>
    </source>
</reference>
<sequence length="628" mass="73807">MGNVANKIEAKDYSIRDVLDNKKYTIDYFQREYKWQKNHIEQLVADLEAAFFNNYKPEHERREVSNYNSYYLGPIVLSEKDGKKSVIDGQQRLTSLTVLLLYLNNLQKGRDKKVNIDSLIYSEKYDEKSFNLDVPERKHCLDALFQDGEYEVKDSDDESIKNITERYEDVANAFPEELKGEALPYFMDWLVDNVVLVVITAYSDDNAYTIFETMNDRGLNLTPSEMLKGYVLSKVKSDSSKRTAINDIWKKEIKKLHEYNTDEDLRFFQSWFRAKYAITIRPGKVGSANEDFEKVGTRFHTWVKDNQEKLGLYTSSNFFEFVDAKFTFYTKLYRKIMDAQITLTKGLEHLHYANMWGFASSLADPLYMAPIRLEDSEEAIYQKLNMVGRYIETFSVRRSVNFRTFSQSSIRYTMYNLVLEIRDKSVEELGIVLREKLESMEEKLSGVQNFHMHGQNKYFVKFFLSRITSHVEQSSGRNTSFSTYFNPSEGKPYEIEHIWANRIEYHTDEITQTEEFRHVRDMIGDLLLLQRGTNQSFSDASYEDKLPHYLKENLLAQSLHEACYQKNPNFRAYIAASGLPFKPHDQFKRKDIEERQELYQKIAEDVWGLDFFSANQVTTTQQTATWLS</sequence>
<evidence type="ECO:0000259" key="2">
    <source>
        <dbReference type="Pfam" id="PF07510"/>
    </source>
</evidence>
<dbReference type="InterPro" id="IPR004919">
    <property type="entry name" value="GmrSD_N"/>
</dbReference>
<keyword evidence="4" id="KW-1185">Reference proteome</keyword>
<dbReference type="EMBL" id="FZOQ01000009">
    <property type="protein sequence ID" value="SNS60974.1"/>
    <property type="molecule type" value="Genomic_DNA"/>
</dbReference>
<dbReference type="Pfam" id="PF07510">
    <property type="entry name" value="GmrSD_C"/>
    <property type="match status" value="1"/>
</dbReference>
<feature type="domain" description="GmrSD restriction endonucleases N-terminal" evidence="1">
    <location>
        <begin position="15"/>
        <end position="231"/>
    </location>
</feature>
<dbReference type="AlphaFoldDB" id="A0A239FYX5"/>
<evidence type="ECO:0000313" key="4">
    <source>
        <dbReference type="Proteomes" id="UP000198432"/>
    </source>
</evidence>
<accession>A0A239FYX5</accession>
<protein>
    <submittedName>
        <fullName evidence="3">Uncharacterized conserved protein, contains ParB-like and HNH nuclease domains</fullName>
    </submittedName>
</protein>
<evidence type="ECO:0000313" key="3">
    <source>
        <dbReference type="EMBL" id="SNS60974.1"/>
    </source>
</evidence>
<dbReference type="PANTHER" id="PTHR35149:SF2">
    <property type="entry name" value="DUF262 DOMAIN-CONTAINING PROTEIN"/>
    <property type="match status" value="1"/>
</dbReference>
<dbReference type="Pfam" id="PF03235">
    <property type="entry name" value="GmrSD_N"/>
    <property type="match status" value="1"/>
</dbReference>
<proteinExistence type="predicted"/>
<dbReference type="Proteomes" id="UP000198432">
    <property type="component" value="Unassembled WGS sequence"/>
</dbReference>
<dbReference type="InterPro" id="IPR011089">
    <property type="entry name" value="GmrSD_C"/>
</dbReference>
<gene>
    <name evidence="3" type="ORF">SAMN06296052_109144</name>
</gene>
<dbReference type="RefSeq" id="WP_089319391.1">
    <property type="nucleotide sequence ID" value="NZ_FZOQ01000009.1"/>
</dbReference>
<name>A0A239FYX5_9BACT</name>
<feature type="domain" description="GmrSD restriction endonucleases C-terminal" evidence="2">
    <location>
        <begin position="455"/>
        <end position="600"/>
    </location>
</feature>